<dbReference type="EMBL" id="WTYK01000002">
    <property type="protein sequence ID" value="MXP40809.1"/>
    <property type="molecule type" value="Genomic_DNA"/>
</dbReference>
<dbReference type="OrthoDB" id="8724542at2"/>
<dbReference type="AlphaFoldDB" id="A0A6I4USY9"/>
<evidence type="ECO:0000256" key="2">
    <source>
        <dbReference type="SAM" id="SignalP"/>
    </source>
</evidence>
<dbReference type="Proteomes" id="UP000469159">
    <property type="component" value="Unassembled WGS sequence"/>
</dbReference>
<comment type="caution">
    <text evidence="3">The sequence shown here is derived from an EMBL/GenBank/DDBJ whole genome shotgun (WGS) entry which is preliminary data.</text>
</comment>
<protein>
    <recommendedName>
        <fullName evidence="5">Peptidase inhibitor I78</fullName>
    </recommendedName>
</protein>
<dbReference type="InterPro" id="IPR021719">
    <property type="entry name" value="Prot_inh_I78"/>
</dbReference>
<accession>A0A6I4USY9</accession>
<feature type="signal peptide" evidence="2">
    <location>
        <begin position="1"/>
        <end position="30"/>
    </location>
</feature>
<dbReference type="RefSeq" id="WP_160745671.1">
    <property type="nucleotide sequence ID" value="NZ_WTYK01000002.1"/>
</dbReference>
<dbReference type="Gene3D" id="3.30.10.10">
    <property type="entry name" value="Trypsin Inhibitor V, subunit A"/>
    <property type="match status" value="1"/>
</dbReference>
<dbReference type="Pfam" id="PF11720">
    <property type="entry name" value="Inhibitor_I78"/>
    <property type="match status" value="1"/>
</dbReference>
<gene>
    <name evidence="3" type="ORF">GRI75_03995</name>
</gene>
<feature type="compositionally biased region" description="Low complexity" evidence="1">
    <location>
        <begin position="27"/>
        <end position="49"/>
    </location>
</feature>
<dbReference type="PROSITE" id="PS51257">
    <property type="entry name" value="PROKAR_LIPOPROTEIN"/>
    <property type="match status" value="1"/>
</dbReference>
<evidence type="ECO:0008006" key="5">
    <source>
        <dbReference type="Google" id="ProtNLM"/>
    </source>
</evidence>
<feature type="region of interest" description="Disordered" evidence="1">
    <location>
        <begin position="27"/>
        <end position="69"/>
    </location>
</feature>
<feature type="chain" id="PRO_5026003220" description="Peptidase inhibitor I78" evidence="2">
    <location>
        <begin position="31"/>
        <end position="135"/>
    </location>
</feature>
<evidence type="ECO:0000256" key="1">
    <source>
        <dbReference type="SAM" id="MobiDB-lite"/>
    </source>
</evidence>
<evidence type="ECO:0000313" key="3">
    <source>
        <dbReference type="EMBL" id="MXP40809.1"/>
    </source>
</evidence>
<keyword evidence="2" id="KW-0732">Signal</keyword>
<organism evidence="3 4">
    <name type="scientific">Croceibacterium soli</name>
    <dbReference type="NCBI Taxonomy" id="1739690"/>
    <lineage>
        <taxon>Bacteria</taxon>
        <taxon>Pseudomonadati</taxon>
        <taxon>Pseudomonadota</taxon>
        <taxon>Alphaproteobacteria</taxon>
        <taxon>Sphingomonadales</taxon>
        <taxon>Erythrobacteraceae</taxon>
        <taxon>Croceibacterium</taxon>
    </lineage>
</organism>
<name>A0A6I4USY9_9SPHN</name>
<keyword evidence="4" id="KW-1185">Reference proteome</keyword>
<sequence length="135" mass="13380">MAAAPLKHWAILTGLLLTACGDAAQGPAGADPVAAAGDPDTAVASAADPAPSPVHPTMTSPVGPAVPSDCNAPKAEPFIGQTATPAVRERLAAAVAPIATIRWVGPGQATTEDYSPQRLNVMLDVGGAITEVHCG</sequence>
<reference evidence="3 4" key="1">
    <citation type="submission" date="2019-12" db="EMBL/GenBank/DDBJ databases">
        <title>Genomic-based taxomic classification of the family Erythrobacteraceae.</title>
        <authorList>
            <person name="Xu L."/>
        </authorList>
    </citation>
    <scope>NUCLEOTIDE SEQUENCE [LARGE SCALE GENOMIC DNA]</scope>
    <source>
        <strain evidence="3 4">MCCC 1K02066</strain>
    </source>
</reference>
<proteinExistence type="predicted"/>
<evidence type="ECO:0000313" key="4">
    <source>
        <dbReference type="Proteomes" id="UP000469159"/>
    </source>
</evidence>